<gene>
    <name evidence="6" type="ORF">SAMN05216353_10363</name>
</gene>
<dbReference type="SUPFAM" id="SSF52540">
    <property type="entry name" value="P-loop containing nucleoside triphosphate hydrolases"/>
    <property type="match status" value="1"/>
</dbReference>
<proteinExistence type="inferred from homology"/>
<comment type="similarity">
    <text evidence="1">Belongs to the SMC family. SbcC subfamily.</text>
</comment>
<organism evidence="6 7">
    <name type="scientific">Halobacillus alkaliphilus</name>
    <dbReference type="NCBI Taxonomy" id="396056"/>
    <lineage>
        <taxon>Bacteria</taxon>
        <taxon>Bacillati</taxon>
        <taxon>Bacillota</taxon>
        <taxon>Bacilli</taxon>
        <taxon>Bacillales</taxon>
        <taxon>Bacillaceae</taxon>
        <taxon>Halobacillus</taxon>
    </lineage>
</organism>
<evidence type="ECO:0000256" key="1">
    <source>
        <dbReference type="ARBA" id="ARBA00006930"/>
    </source>
</evidence>
<dbReference type="InterPro" id="IPR038729">
    <property type="entry name" value="Rad50/SbcC_AAA"/>
</dbReference>
<evidence type="ECO:0000256" key="3">
    <source>
        <dbReference type="ARBA" id="ARBA00013368"/>
    </source>
</evidence>
<reference evidence="7" key="1">
    <citation type="submission" date="2016-10" db="EMBL/GenBank/DDBJ databases">
        <authorList>
            <person name="Varghese N."/>
            <person name="Submissions S."/>
        </authorList>
    </citation>
    <scope>NUCLEOTIDE SEQUENCE [LARGE SCALE GENOMIC DNA]</scope>
    <source>
        <strain evidence="7">FP5</strain>
    </source>
</reference>
<keyword evidence="4" id="KW-0175">Coiled coil</keyword>
<dbReference type="RefSeq" id="WP_089749982.1">
    <property type="nucleotide sequence ID" value="NZ_FOOG01000003.1"/>
</dbReference>
<evidence type="ECO:0000313" key="6">
    <source>
        <dbReference type="EMBL" id="SFF61046.1"/>
    </source>
</evidence>
<dbReference type="Gene3D" id="3.40.50.300">
    <property type="entry name" value="P-loop containing nucleotide triphosphate hydrolases"/>
    <property type="match status" value="2"/>
</dbReference>
<dbReference type="PANTHER" id="PTHR32114:SF2">
    <property type="entry name" value="ABC TRANSPORTER ABCH.3"/>
    <property type="match status" value="1"/>
</dbReference>
<dbReference type="AlphaFoldDB" id="A0A1I2K832"/>
<evidence type="ECO:0000259" key="5">
    <source>
        <dbReference type="Pfam" id="PF13476"/>
    </source>
</evidence>
<feature type="coiled-coil region" evidence="4">
    <location>
        <begin position="545"/>
        <end position="572"/>
    </location>
</feature>
<dbReference type="Proteomes" id="UP000198897">
    <property type="component" value="Unassembled WGS sequence"/>
</dbReference>
<dbReference type="EMBL" id="FOOG01000003">
    <property type="protein sequence ID" value="SFF61046.1"/>
    <property type="molecule type" value="Genomic_DNA"/>
</dbReference>
<keyword evidence="6" id="KW-0540">Nuclease</keyword>
<feature type="coiled-coil region" evidence="4">
    <location>
        <begin position="196"/>
        <end position="270"/>
    </location>
</feature>
<feature type="coiled-coil region" evidence="4">
    <location>
        <begin position="345"/>
        <end position="488"/>
    </location>
</feature>
<comment type="subunit">
    <text evidence="2">Heterodimer of SbcC and SbcD.</text>
</comment>
<name>A0A1I2K832_9BACI</name>
<evidence type="ECO:0000313" key="7">
    <source>
        <dbReference type="Proteomes" id="UP000198897"/>
    </source>
</evidence>
<feature type="coiled-coil region" evidence="4">
    <location>
        <begin position="697"/>
        <end position="824"/>
    </location>
</feature>
<protein>
    <recommendedName>
        <fullName evidence="3">Nuclease SbcCD subunit C</fullName>
    </recommendedName>
</protein>
<evidence type="ECO:0000256" key="4">
    <source>
        <dbReference type="SAM" id="Coils"/>
    </source>
</evidence>
<dbReference type="PANTHER" id="PTHR32114">
    <property type="entry name" value="ABC TRANSPORTER ABCH.3"/>
    <property type="match status" value="1"/>
</dbReference>
<dbReference type="GO" id="GO:0006302">
    <property type="term" value="P:double-strand break repair"/>
    <property type="evidence" value="ECO:0007669"/>
    <property type="project" value="InterPro"/>
</dbReference>
<dbReference type="GO" id="GO:0004527">
    <property type="term" value="F:exonuclease activity"/>
    <property type="evidence" value="ECO:0007669"/>
    <property type="project" value="UniProtKB-KW"/>
</dbReference>
<dbReference type="InterPro" id="IPR027417">
    <property type="entry name" value="P-loop_NTPase"/>
</dbReference>
<feature type="coiled-coil region" evidence="4">
    <location>
        <begin position="610"/>
        <end position="654"/>
    </location>
</feature>
<evidence type="ECO:0000256" key="2">
    <source>
        <dbReference type="ARBA" id="ARBA00011322"/>
    </source>
</evidence>
<keyword evidence="6" id="KW-0269">Exonuclease</keyword>
<dbReference type="Pfam" id="PF13476">
    <property type="entry name" value="AAA_23"/>
    <property type="match status" value="1"/>
</dbReference>
<dbReference type="GO" id="GO:0016887">
    <property type="term" value="F:ATP hydrolysis activity"/>
    <property type="evidence" value="ECO:0007669"/>
    <property type="project" value="InterPro"/>
</dbReference>
<feature type="domain" description="Rad50/SbcC-type AAA" evidence="5">
    <location>
        <begin position="6"/>
        <end position="212"/>
    </location>
</feature>
<dbReference type="Pfam" id="PF13558">
    <property type="entry name" value="SbcC_Walker_B"/>
    <property type="match status" value="1"/>
</dbReference>
<sequence>MRAITLTMQAFGPYRDKQKIDFSSLGEEAIFLITGPTGAGKTTIFDAMCFALYGRASGSDRDQDSMRSHFAEEGESTYVEFLFELRGKLYRIVRMPKQMRRKERGEGWKEEPARAELYITHLDNEKLMATKVKEVNDYIEEVMGLDYDQFRKMIMIPQGEFRKLISENSKEREDILQKIFKTQFYSELTDYLKDQSKKLEKEIEQFQWKIEQEIGKIHWGTDAEVTLEQEEPQKIIDLLRERMEHQSSLIKQEQNQLELLSSSADKLQTNFHEARHLHEQFTEQQKLLEDKKALQSQESFMSAVQEELKWARQADEVKGFEQQWKDREQERKKAEVDQEAKAQHRIRTESEFSNIEKEYKELEGKEEKRQELKKEWEQKEEERKKLTHFLKIESQLTQITQKLTKSKEQVTALEEELKHLKAERHQLKEISKDERKVTSQMYEVKNEVVHLTKQLKDLKRLAKEWDVLKEMRASYQQFMKDFRQMEKEQKDAKSYYEAALEEIREHHAYTLSLQLENGSPCPVCGNSHHPAPAVQPAQVVSQTKLEQLKQEADEKQKSFQQMQDEAVQVKSKGETQRQLTDTLFEEYKKVVGTMDEPSIQSAVKQSEQSLNIKSKLSEELTRQAEEMEQSVKKLENIEKREEELNSKIEKAQQDWHTSYQEQTRLQTQKESFQENYSFETTNPQKLKELTEQAEASYKEETKKWENVQERYSKLRDQLQQAKVAEEEGNKYVKQAQEAEEIRKEKFNQTLVQFQFSSVESYWNSLLTKKAIEEKQEKIDQYKQQKAIIEERLYSLNEKLADQQKPDLEALHTEWEEEKQKLTKQQQIVNELEMALSQNKQVYITMETLLSEQGDLAQAYYDIAELAQLSRGDNHLRLSLERYVLAAFLDEIIVQANIRLDQMTDHRYQLVRSDALAKRGAQSGLDLEVIDHHTGQKRSVRTLSGGEGFKASLSLALGMADVVQSHAGGVQLDTLFIDEGFGTLDEVSLEQAIDCLRSLQDGNRMLGIISHVAQLKEEIPAKLQIQTGPAGSSVEFVFQ</sequence>
<keyword evidence="6" id="KW-0378">Hydrolase</keyword>
<keyword evidence="7" id="KW-1185">Reference proteome</keyword>
<dbReference type="OrthoDB" id="9795626at2"/>
<accession>A0A1I2K832</accession>